<name>A0A8S1HW41_9PELO</name>
<sequence>MGALFSFTSCLKSSARHFDASLSCLFQASSALSSGPVALPVFMALRVTTTSALRVSDWRMTQLFVDDLLKMPSSLLDDILVVGQQFPVFVHDTLKVSKCSISAKATAFFASCFENR</sequence>
<dbReference type="AlphaFoldDB" id="A0A8S1HW41"/>
<organism evidence="1 2">
    <name type="scientific">Caenorhabditis auriculariae</name>
    <dbReference type="NCBI Taxonomy" id="2777116"/>
    <lineage>
        <taxon>Eukaryota</taxon>
        <taxon>Metazoa</taxon>
        <taxon>Ecdysozoa</taxon>
        <taxon>Nematoda</taxon>
        <taxon>Chromadorea</taxon>
        <taxon>Rhabditida</taxon>
        <taxon>Rhabditina</taxon>
        <taxon>Rhabditomorpha</taxon>
        <taxon>Rhabditoidea</taxon>
        <taxon>Rhabditidae</taxon>
        <taxon>Peloderinae</taxon>
        <taxon>Caenorhabditis</taxon>
    </lineage>
</organism>
<dbReference type="EMBL" id="CAJGYM010000347">
    <property type="protein sequence ID" value="CAD6200337.1"/>
    <property type="molecule type" value="Genomic_DNA"/>
</dbReference>
<reference evidence="1" key="1">
    <citation type="submission" date="2020-10" db="EMBL/GenBank/DDBJ databases">
        <authorList>
            <person name="Kikuchi T."/>
        </authorList>
    </citation>
    <scope>NUCLEOTIDE SEQUENCE</scope>
    <source>
        <strain evidence="1">NKZ352</strain>
    </source>
</reference>
<evidence type="ECO:0000313" key="1">
    <source>
        <dbReference type="EMBL" id="CAD6200337.1"/>
    </source>
</evidence>
<gene>
    <name evidence="1" type="ORF">CAUJ_LOCUS16233</name>
</gene>
<proteinExistence type="predicted"/>
<accession>A0A8S1HW41</accession>
<protein>
    <submittedName>
        <fullName evidence="1">Uncharacterized protein</fullName>
    </submittedName>
</protein>
<dbReference type="Proteomes" id="UP000835052">
    <property type="component" value="Unassembled WGS sequence"/>
</dbReference>
<comment type="caution">
    <text evidence="1">The sequence shown here is derived from an EMBL/GenBank/DDBJ whole genome shotgun (WGS) entry which is preliminary data.</text>
</comment>
<keyword evidence="2" id="KW-1185">Reference proteome</keyword>
<evidence type="ECO:0000313" key="2">
    <source>
        <dbReference type="Proteomes" id="UP000835052"/>
    </source>
</evidence>